<keyword evidence="2" id="KW-1185">Reference proteome</keyword>
<dbReference type="SUPFAM" id="SSF51126">
    <property type="entry name" value="Pectin lyase-like"/>
    <property type="match status" value="1"/>
</dbReference>
<comment type="caution">
    <text evidence="1">The sequence shown here is derived from an EMBL/GenBank/DDBJ whole genome shotgun (WGS) entry which is preliminary data.</text>
</comment>
<sequence>MTFRNFDAVLGGDPMYYTETIIPLAPAGGLQNRGTWNIDSDNSLTVAPGTGWTFNNTGTFAKTGGAGKSVVDVPFTTSGTVRAGVGTLTFVNSVSATGGSISSAPNAFVSFDGTAVVPSGASVALNGNLIVNGTFNLGDGGSIPYRPTWLQLTGDTTLIGPGQTVVGDNWSNNVYATVPTTLTIGAGHTLRGGGMIGQGTSSGYYPYPIGDGNLSVVNRGTLLVDGTQQGMWLSVNSFDNTAGSIRVADGSALYAYGAFANIGSTIQVGGGATLSLGTSSTPGAAPGVITGGTIQMTGTAGKLQGGGTFKDLTITGAVSIAGAAFSNVTIAGPASVSGTTAFSDMTFNDNVTVADASNLSMTGTQRVNGTFTFGDGSSIPYRPTWLQLTGDTTLIGPGQTVIGDNWSNNVYATVPTTLTIGAGHTLRGGGMIGQGTSSGYYPYPIGDGNLSVVNRGTLLVDGTQQGMWLSVNSFDNTAGSIRVADGSALYAYGAFANIGSTIQVGGGATLSLGTSGTSGAAPGVITGGTIQMTGTAGKLQGGGTFKDLTITGAVSIAGAAFSNVTIAGPASVSGTTAFSDMTFNDNVTVADASNLSMTGTQRVNGTFTFGDGSSIPYRPTWLQLTGDTTLIGPGQTVIGDNWSNNVYATVPTTLTIGAGHTLRGGGMIGQGTSSGYYPYPIGDGNLSVVNRGTLLVDGTQQGMWLSVNSFDNTAGSIRVADGSALYAYGAFANTGSTIQVGGGATLSLGTSGTSGAAPGVITGGTIQMTGAPGKLQGGGTLKDLTIAGTASISGVTLSGVTVAGGLTVQSGSNVSLAGPQTINGTLTLGDSGANYARVYLNSDSTLAGSGQTVIGSSSLNEIRSDGAATRTLTIAAGHTLRGGGSIGADGLVSVENNGKLLIDASPGMMLASAGGFQNTGKVSVMAGATLDARSTVFNQTAVSASLDVDGVLQVQQLNLNAGRLDGSGTVVGDVVNLGGVIAPGHSPGKLSIVGNLLLGEGSHLLMDVDGDTAGVSYDWLAVSGSVLLDGSLTLVIGNGAHVGDTFSFVTSQADSISGTFDTVSAVGYSLTTSYTASGLSVTISGVSPVPETPSYWMLSLGLVTIGCVVRRRV</sequence>
<reference evidence="1 2" key="1">
    <citation type="submission" date="2023-11" db="EMBL/GenBank/DDBJ databases">
        <title>Paucibacter sp. nov., isolated from fresh soil in Korea.</title>
        <authorList>
            <person name="Le N.T.T."/>
        </authorList>
    </citation>
    <scope>NUCLEOTIDE SEQUENCE [LARGE SCALE GENOMIC DNA]</scope>
    <source>
        <strain evidence="1 2">R3-3</strain>
    </source>
</reference>
<dbReference type="Proteomes" id="UP001285263">
    <property type="component" value="Unassembled WGS sequence"/>
</dbReference>
<dbReference type="RefSeq" id="WP_320424871.1">
    <property type="nucleotide sequence ID" value="NZ_JAXCLA010000007.1"/>
</dbReference>
<dbReference type="EMBL" id="JAXCLA010000007">
    <property type="protein sequence ID" value="MDY0746898.1"/>
    <property type="molecule type" value="Genomic_DNA"/>
</dbReference>
<accession>A0ABU5DME3</accession>
<protein>
    <recommendedName>
        <fullName evidence="3">PEP-CTERM protein-sorting domain-containing protein</fullName>
    </recommendedName>
</protein>
<organism evidence="1 2">
    <name type="scientific">Roseateles agri</name>
    <dbReference type="NCBI Taxonomy" id="3098619"/>
    <lineage>
        <taxon>Bacteria</taxon>
        <taxon>Pseudomonadati</taxon>
        <taxon>Pseudomonadota</taxon>
        <taxon>Betaproteobacteria</taxon>
        <taxon>Burkholderiales</taxon>
        <taxon>Sphaerotilaceae</taxon>
        <taxon>Roseateles</taxon>
    </lineage>
</organism>
<evidence type="ECO:0000313" key="1">
    <source>
        <dbReference type="EMBL" id="MDY0746898.1"/>
    </source>
</evidence>
<proteinExistence type="predicted"/>
<name>A0ABU5DME3_9BURK</name>
<evidence type="ECO:0008006" key="3">
    <source>
        <dbReference type="Google" id="ProtNLM"/>
    </source>
</evidence>
<gene>
    <name evidence="1" type="ORF">SNE35_20465</name>
</gene>
<evidence type="ECO:0000313" key="2">
    <source>
        <dbReference type="Proteomes" id="UP001285263"/>
    </source>
</evidence>
<dbReference type="InterPro" id="IPR011050">
    <property type="entry name" value="Pectin_lyase_fold/virulence"/>
</dbReference>